<feature type="region of interest" description="Disordered" evidence="1">
    <location>
        <begin position="53"/>
        <end position="80"/>
    </location>
</feature>
<proteinExistence type="predicted"/>
<evidence type="ECO:0000313" key="2">
    <source>
        <dbReference type="EMBL" id="KAJ1194530.1"/>
    </source>
</evidence>
<evidence type="ECO:0000313" key="3">
    <source>
        <dbReference type="Proteomes" id="UP001066276"/>
    </source>
</evidence>
<sequence>MIGDRGSTTQDNLQRTRVCTDTNTRGGQNAEKQRCLLITLYRILESVLLSAATHSDQQEAKKMTPKKLPPAKKTASLSSPTNCIRFETKEVSPVTAAAGGNEMRFQRQ</sequence>
<dbReference type="AlphaFoldDB" id="A0AAV7UZJ3"/>
<comment type="caution">
    <text evidence="2">The sequence shown here is derived from an EMBL/GenBank/DDBJ whole genome shotgun (WGS) entry which is preliminary data.</text>
</comment>
<feature type="region of interest" description="Disordered" evidence="1">
    <location>
        <begin position="1"/>
        <end position="27"/>
    </location>
</feature>
<keyword evidence="3" id="KW-1185">Reference proteome</keyword>
<organism evidence="2 3">
    <name type="scientific">Pleurodeles waltl</name>
    <name type="common">Iberian ribbed newt</name>
    <dbReference type="NCBI Taxonomy" id="8319"/>
    <lineage>
        <taxon>Eukaryota</taxon>
        <taxon>Metazoa</taxon>
        <taxon>Chordata</taxon>
        <taxon>Craniata</taxon>
        <taxon>Vertebrata</taxon>
        <taxon>Euteleostomi</taxon>
        <taxon>Amphibia</taxon>
        <taxon>Batrachia</taxon>
        <taxon>Caudata</taxon>
        <taxon>Salamandroidea</taxon>
        <taxon>Salamandridae</taxon>
        <taxon>Pleurodelinae</taxon>
        <taxon>Pleurodeles</taxon>
    </lineage>
</organism>
<reference evidence="2" key="1">
    <citation type="journal article" date="2022" name="bioRxiv">
        <title>Sequencing and chromosome-scale assembly of the giantPleurodeles waltlgenome.</title>
        <authorList>
            <person name="Brown T."/>
            <person name="Elewa A."/>
            <person name="Iarovenko S."/>
            <person name="Subramanian E."/>
            <person name="Araus A.J."/>
            <person name="Petzold A."/>
            <person name="Susuki M."/>
            <person name="Suzuki K.-i.T."/>
            <person name="Hayashi T."/>
            <person name="Toyoda A."/>
            <person name="Oliveira C."/>
            <person name="Osipova E."/>
            <person name="Leigh N.D."/>
            <person name="Simon A."/>
            <person name="Yun M.H."/>
        </authorList>
    </citation>
    <scope>NUCLEOTIDE SEQUENCE</scope>
    <source>
        <strain evidence="2">20211129_DDA</strain>
        <tissue evidence="2">Liver</tissue>
    </source>
</reference>
<accession>A0AAV7UZJ3</accession>
<name>A0AAV7UZJ3_PLEWA</name>
<gene>
    <name evidence="2" type="ORF">NDU88_003818</name>
</gene>
<evidence type="ECO:0000256" key="1">
    <source>
        <dbReference type="SAM" id="MobiDB-lite"/>
    </source>
</evidence>
<protein>
    <submittedName>
        <fullName evidence="2">Uncharacterized protein</fullName>
    </submittedName>
</protein>
<dbReference type="EMBL" id="JANPWB010000004">
    <property type="protein sequence ID" value="KAJ1194530.1"/>
    <property type="molecule type" value="Genomic_DNA"/>
</dbReference>
<dbReference type="Proteomes" id="UP001066276">
    <property type="component" value="Chromosome 2_2"/>
</dbReference>